<proteinExistence type="evidence at transcript level"/>
<feature type="region of interest" description="Disordered" evidence="1">
    <location>
        <begin position="55"/>
        <end position="117"/>
    </location>
</feature>
<feature type="compositionally biased region" description="Polar residues" evidence="1">
    <location>
        <begin position="107"/>
        <end position="117"/>
    </location>
</feature>
<organism evidence="2">
    <name type="scientific">Haliotis diversicolor</name>
    <name type="common">Abalone</name>
    <name type="synonym">Sulculus diversicolor</name>
    <dbReference type="NCBI Taxonomy" id="36095"/>
    <lineage>
        <taxon>Eukaryota</taxon>
        <taxon>Metazoa</taxon>
        <taxon>Spiralia</taxon>
        <taxon>Lophotrochozoa</taxon>
        <taxon>Mollusca</taxon>
        <taxon>Gastropoda</taxon>
        <taxon>Vetigastropoda</taxon>
        <taxon>Lepetellida</taxon>
        <taxon>Haliotoidea</taxon>
        <taxon>Haliotidae</taxon>
        <taxon>Haliotis</taxon>
    </lineage>
</organism>
<dbReference type="EMBL" id="EU244361">
    <property type="protein sequence ID" value="ABY87378.1"/>
    <property type="molecule type" value="mRNA"/>
</dbReference>
<accession>B3TK50</accession>
<evidence type="ECO:0000256" key="1">
    <source>
        <dbReference type="SAM" id="MobiDB-lite"/>
    </source>
</evidence>
<evidence type="ECO:0000313" key="2">
    <source>
        <dbReference type="EMBL" id="ABY87378.1"/>
    </source>
</evidence>
<dbReference type="InterPro" id="IPR013761">
    <property type="entry name" value="SAM/pointed_sf"/>
</dbReference>
<dbReference type="SUPFAM" id="SSF47769">
    <property type="entry name" value="SAM/Pointed domain"/>
    <property type="match status" value="1"/>
</dbReference>
<reference evidence="2" key="1">
    <citation type="submission" date="2007-10" db="EMBL/GenBank/DDBJ databases">
        <authorList>
            <person name="Ren H.-L."/>
            <person name="Wang K.-J."/>
            <person name="Xu D.-D."/>
            <person name="Cai L."/>
            <person name="Lin Z.-Y."/>
            <person name="Yang M."/>
            <person name="Qiao K."/>
            <person name="Zhang N."/>
        </authorList>
    </citation>
    <scope>NUCLEOTIDE SEQUENCE</scope>
</reference>
<dbReference type="AlphaFoldDB" id="B3TK50"/>
<reference evidence="2" key="2">
    <citation type="journal article" date="2008" name="Dev. Comp. Immunol.">
        <title>Identification of the up-regulated expression genes in hemocytes of variously colored abalone (Haliotis diversicolor Reeve, 1846) challenged with bacteria.</title>
        <authorList>
            <person name="Wang K.J."/>
            <person name="Ren H.L."/>
            <person name="Xu D.D."/>
            <person name="Cai L."/>
            <person name="Yang M."/>
        </authorList>
    </citation>
    <scope>NUCLEOTIDE SEQUENCE</scope>
</reference>
<protein>
    <submittedName>
        <fullName evidence="2">Predicted protein 2</fullName>
    </submittedName>
</protein>
<name>B3TK50_HALDV</name>
<sequence>MAEQDHHAISQAFETVTGTQLIAMKKEDFAGILGNKGDFMYQTFRTMFLAVPNLDVKGQADPRSLTPISEKTDSDSSPEPDPECRPCPGQPTGTSSQNLEHRGGGNDNSLKTDSADR</sequence>